<protein>
    <submittedName>
        <fullName evidence="1">Uncharacterized protein</fullName>
    </submittedName>
</protein>
<proteinExistence type="predicted"/>
<comment type="caution">
    <text evidence="1">The sequence shown here is derived from an EMBL/GenBank/DDBJ whole genome shotgun (WGS) entry which is preliminary data.</text>
</comment>
<keyword evidence="2" id="KW-1185">Reference proteome</keyword>
<accession>A0AAV5VBK1</accession>
<dbReference type="EMBL" id="BTSY01000002">
    <property type="protein sequence ID" value="GMT15839.1"/>
    <property type="molecule type" value="Genomic_DNA"/>
</dbReference>
<dbReference type="AlphaFoldDB" id="A0AAV5VBK1"/>
<reference evidence="1" key="1">
    <citation type="submission" date="2023-10" db="EMBL/GenBank/DDBJ databases">
        <title>Genome assembly of Pristionchus species.</title>
        <authorList>
            <person name="Yoshida K."/>
            <person name="Sommer R.J."/>
        </authorList>
    </citation>
    <scope>NUCLEOTIDE SEQUENCE</scope>
    <source>
        <strain evidence="1">RS5133</strain>
    </source>
</reference>
<organism evidence="1 2">
    <name type="scientific">Pristionchus fissidentatus</name>
    <dbReference type="NCBI Taxonomy" id="1538716"/>
    <lineage>
        <taxon>Eukaryota</taxon>
        <taxon>Metazoa</taxon>
        <taxon>Ecdysozoa</taxon>
        <taxon>Nematoda</taxon>
        <taxon>Chromadorea</taxon>
        <taxon>Rhabditida</taxon>
        <taxon>Rhabditina</taxon>
        <taxon>Diplogasteromorpha</taxon>
        <taxon>Diplogasteroidea</taxon>
        <taxon>Neodiplogasteridae</taxon>
        <taxon>Pristionchus</taxon>
    </lineage>
</organism>
<evidence type="ECO:0000313" key="1">
    <source>
        <dbReference type="EMBL" id="GMT15839.1"/>
    </source>
</evidence>
<dbReference type="Proteomes" id="UP001432322">
    <property type="component" value="Unassembled WGS sequence"/>
</dbReference>
<name>A0AAV5VBK1_9BILA</name>
<sequence>MMDRKLRISLFLLCPRIANKYRQSDAITFYRNIYDVFHMSSTQSQITLGDLTDKEKKILKHLLPTVVRRIDSNFYDVAHSRWARTIASGAAFLRLEILPVLRGVLSRRGLKETLECLTKFEYYLKCVIFQCYGAMEFPDCLGKWYRYPDDNSDFSPSDHIWWDESCVDSEDMSTKFTEEYRLTD</sequence>
<evidence type="ECO:0000313" key="2">
    <source>
        <dbReference type="Proteomes" id="UP001432322"/>
    </source>
</evidence>
<gene>
    <name evidence="1" type="ORF">PFISCL1PPCAC_7136</name>
</gene>